<comment type="similarity">
    <text evidence="4">Belongs to the cytochrome P450 family.</text>
</comment>
<dbReference type="InterPro" id="IPR050476">
    <property type="entry name" value="Insect_CytP450_Detox"/>
</dbReference>
<evidence type="ECO:0000313" key="13">
    <source>
        <dbReference type="EMBL" id="OXU25740.1"/>
    </source>
</evidence>
<dbReference type="STRING" id="543379.A0A232F5I5"/>
<evidence type="ECO:0000256" key="5">
    <source>
        <dbReference type="ARBA" id="ARBA00022617"/>
    </source>
</evidence>
<dbReference type="Proteomes" id="UP000215335">
    <property type="component" value="Unassembled WGS sequence"/>
</dbReference>
<dbReference type="PANTHER" id="PTHR24292">
    <property type="entry name" value="CYTOCHROME P450"/>
    <property type="match status" value="1"/>
</dbReference>
<gene>
    <name evidence="13" type="ORF">TSAR_000600</name>
</gene>
<comment type="subcellular location">
    <subcellularLocation>
        <location evidence="3">Endoplasmic reticulum membrane</location>
        <topology evidence="3">Peripheral membrane protein</topology>
    </subcellularLocation>
    <subcellularLocation>
        <location evidence="2">Microsome membrane</location>
        <topology evidence="2">Peripheral membrane protein</topology>
    </subcellularLocation>
</comment>
<dbReference type="InterPro" id="IPR036396">
    <property type="entry name" value="Cyt_P450_sf"/>
</dbReference>
<dbReference type="InterPro" id="IPR001128">
    <property type="entry name" value="Cyt_P450"/>
</dbReference>
<keyword evidence="10" id="KW-0408">Iron</keyword>
<keyword evidence="6" id="KW-0479">Metal-binding</keyword>
<keyword evidence="5" id="KW-0349">Heme</keyword>
<keyword evidence="9" id="KW-0560">Oxidoreductase</keyword>
<evidence type="ECO:0000256" key="3">
    <source>
        <dbReference type="ARBA" id="ARBA00004406"/>
    </source>
</evidence>
<dbReference type="GO" id="GO:0005789">
    <property type="term" value="C:endoplasmic reticulum membrane"/>
    <property type="evidence" value="ECO:0007669"/>
    <property type="project" value="UniProtKB-SubCell"/>
</dbReference>
<comment type="caution">
    <text evidence="13">The sequence shown here is derived from an EMBL/GenBank/DDBJ whole genome shotgun (WGS) entry which is preliminary data.</text>
</comment>
<evidence type="ECO:0000256" key="2">
    <source>
        <dbReference type="ARBA" id="ARBA00004174"/>
    </source>
</evidence>
<dbReference type="GO" id="GO:0016705">
    <property type="term" value="F:oxidoreductase activity, acting on paired donors, with incorporation or reduction of molecular oxygen"/>
    <property type="evidence" value="ECO:0007669"/>
    <property type="project" value="InterPro"/>
</dbReference>
<evidence type="ECO:0000313" key="14">
    <source>
        <dbReference type="Proteomes" id="UP000215335"/>
    </source>
</evidence>
<dbReference type="Gene3D" id="1.10.630.10">
    <property type="entry name" value="Cytochrome P450"/>
    <property type="match status" value="1"/>
</dbReference>
<dbReference type="EMBL" id="NNAY01000956">
    <property type="protein sequence ID" value="OXU25740.1"/>
    <property type="molecule type" value="Genomic_DNA"/>
</dbReference>
<accession>A0A232F5I5</accession>
<keyword evidence="7" id="KW-0256">Endoplasmic reticulum</keyword>
<evidence type="ECO:0000256" key="8">
    <source>
        <dbReference type="ARBA" id="ARBA00022848"/>
    </source>
</evidence>
<evidence type="ECO:0008006" key="15">
    <source>
        <dbReference type="Google" id="ProtNLM"/>
    </source>
</evidence>
<dbReference type="AlphaFoldDB" id="A0A232F5I5"/>
<proteinExistence type="inferred from homology"/>
<evidence type="ECO:0000256" key="6">
    <source>
        <dbReference type="ARBA" id="ARBA00022723"/>
    </source>
</evidence>
<dbReference type="GO" id="GO:0004497">
    <property type="term" value="F:monooxygenase activity"/>
    <property type="evidence" value="ECO:0007669"/>
    <property type="project" value="UniProtKB-KW"/>
</dbReference>
<dbReference type="SUPFAM" id="SSF48264">
    <property type="entry name" value="Cytochrome P450"/>
    <property type="match status" value="1"/>
</dbReference>
<organism evidence="13 14">
    <name type="scientific">Trichomalopsis sarcophagae</name>
    <dbReference type="NCBI Taxonomy" id="543379"/>
    <lineage>
        <taxon>Eukaryota</taxon>
        <taxon>Metazoa</taxon>
        <taxon>Ecdysozoa</taxon>
        <taxon>Arthropoda</taxon>
        <taxon>Hexapoda</taxon>
        <taxon>Insecta</taxon>
        <taxon>Pterygota</taxon>
        <taxon>Neoptera</taxon>
        <taxon>Endopterygota</taxon>
        <taxon>Hymenoptera</taxon>
        <taxon>Apocrita</taxon>
        <taxon>Proctotrupomorpha</taxon>
        <taxon>Chalcidoidea</taxon>
        <taxon>Pteromalidae</taxon>
        <taxon>Pteromalinae</taxon>
        <taxon>Trichomalopsis</taxon>
    </lineage>
</organism>
<evidence type="ECO:0000256" key="9">
    <source>
        <dbReference type="ARBA" id="ARBA00023002"/>
    </source>
</evidence>
<protein>
    <recommendedName>
        <fullName evidence="15">Cytochrome P450</fullName>
    </recommendedName>
</protein>
<dbReference type="PANTHER" id="PTHR24292:SF100">
    <property type="entry name" value="CYTOCHROME P450 6A16, ISOFORM B-RELATED"/>
    <property type="match status" value="1"/>
</dbReference>
<sequence>MMLAMFAAETMPLPSRNVYTSDLAQFFINIFKKAVEHRRQEMVKRKYFLSLLMQLMDSRRVEQDSEASKTYPSNTENFDKLSLEEAAAQAFIFFIAGYETTSSTVQ</sequence>
<dbReference type="GO" id="GO:0005506">
    <property type="term" value="F:iron ion binding"/>
    <property type="evidence" value="ECO:0007669"/>
    <property type="project" value="InterPro"/>
</dbReference>
<keyword evidence="12" id="KW-0472">Membrane</keyword>
<dbReference type="GO" id="GO:0020037">
    <property type="term" value="F:heme binding"/>
    <property type="evidence" value="ECO:0007669"/>
    <property type="project" value="InterPro"/>
</dbReference>
<evidence type="ECO:0000256" key="4">
    <source>
        <dbReference type="ARBA" id="ARBA00010617"/>
    </source>
</evidence>
<keyword evidence="8" id="KW-0492">Microsome</keyword>
<evidence type="ECO:0000256" key="11">
    <source>
        <dbReference type="ARBA" id="ARBA00023033"/>
    </source>
</evidence>
<evidence type="ECO:0000256" key="10">
    <source>
        <dbReference type="ARBA" id="ARBA00023004"/>
    </source>
</evidence>
<comment type="cofactor">
    <cofactor evidence="1">
        <name>heme</name>
        <dbReference type="ChEBI" id="CHEBI:30413"/>
    </cofactor>
</comment>
<keyword evidence="11" id="KW-0503">Monooxygenase</keyword>
<reference evidence="13 14" key="1">
    <citation type="journal article" date="2017" name="Curr. Biol.">
        <title>The Evolution of Venom by Co-option of Single-Copy Genes.</title>
        <authorList>
            <person name="Martinson E.O."/>
            <person name="Mrinalini"/>
            <person name="Kelkar Y.D."/>
            <person name="Chang C.H."/>
            <person name="Werren J.H."/>
        </authorList>
    </citation>
    <scope>NUCLEOTIDE SEQUENCE [LARGE SCALE GENOMIC DNA]</scope>
    <source>
        <strain evidence="13 14">Alberta</strain>
        <tissue evidence="13">Whole body</tissue>
    </source>
</reference>
<evidence type="ECO:0000256" key="12">
    <source>
        <dbReference type="ARBA" id="ARBA00023136"/>
    </source>
</evidence>
<keyword evidence="14" id="KW-1185">Reference proteome</keyword>
<dbReference type="Pfam" id="PF00067">
    <property type="entry name" value="p450"/>
    <property type="match status" value="1"/>
</dbReference>
<evidence type="ECO:0000256" key="1">
    <source>
        <dbReference type="ARBA" id="ARBA00001971"/>
    </source>
</evidence>
<name>A0A232F5I5_9HYME</name>
<evidence type="ECO:0000256" key="7">
    <source>
        <dbReference type="ARBA" id="ARBA00022824"/>
    </source>
</evidence>